<keyword evidence="2" id="KW-1185">Reference proteome</keyword>
<name>A0ABR0AGM2_9CRUS</name>
<sequence>MNVRLSAQLFSNKTAMAFNVLRNYKEDTDVGRIIKSTFKDTEKIERLTKVMNDGSPRIHFPPQKEKLNHMLQVLSETEHVYEENGRNIPMFVSQTSPHAWRLSIRSAINLIEEQFDAGLKGVLTGKFNQDPLERLFGIVRSVDTRLSYLVKQVKGSNIDNKEPIELLVTMSKCLQEHAKKSDITTKEYKEAIKDKLLDKLTIRYVDDVSEDGTRDFNLNVMAYDLCGYIVKTRKHLTAGEACKNLVRCTELDLLKDFTADQYTAMRNHGYPVYVTVPFLKPLGLLNE</sequence>
<organism evidence="1 2">
    <name type="scientific">Daphnia magna</name>
    <dbReference type="NCBI Taxonomy" id="35525"/>
    <lineage>
        <taxon>Eukaryota</taxon>
        <taxon>Metazoa</taxon>
        <taxon>Ecdysozoa</taxon>
        <taxon>Arthropoda</taxon>
        <taxon>Crustacea</taxon>
        <taxon>Branchiopoda</taxon>
        <taxon>Diplostraca</taxon>
        <taxon>Cladocera</taxon>
        <taxon>Anomopoda</taxon>
        <taxon>Daphniidae</taxon>
        <taxon>Daphnia</taxon>
    </lineage>
</organism>
<comment type="caution">
    <text evidence="1">The sequence shown here is derived from an EMBL/GenBank/DDBJ whole genome shotgun (WGS) entry which is preliminary data.</text>
</comment>
<proteinExistence type="predicted"/>
<gene>
    <name evidence="1" type="ORF">OUZ56_009666</name>
</gene>
<evidence type="ECO:0000313" key="1">
    <source>
        <dbReference type="EMBL" id="KAK4024282.1"/>
    </source>
</evidence>
<reference evidence="1 2" key="1">
    <citation type="journal article" date="2023" name="Nucleic Acids Res.">
        <title>The hologenome of Daphnia magna reveals possible DNA methylation and microbiome-mediated evolution of the host genome.</title>
        <authorList>
            <person name="Chaturvedi A."/>
            <person name="Li X."/>
            <person name="Dhandapani V."/>
            <person name="Marshall H."/>
            <person name="Kissane S."/>
            <person name="Cuenca-Cambronero M."/>
            <person name="Asole G."/>
            <person name="Calvet F."/>
            <person name="Ruiz-Romero M."/>
            <person name="Marangio P."/>
            <person name="Guigo R."/>
            <person name="Rago D."/>
            <person name="Mirbahai L."/>
            <person name="Eastwood N."/>
            <person name="Colbourne J.K."/>
            <person name="Zhou J."/>
            <person name="Mallon E."/>
            <person name="Orsini L."/>
        </authorList>
    </citation>
    <scope>NUCLEOTIDE SEQUENCE [LARGE SCALE GENOMIC DNA]</scope>
    <source>
        <strain evidence="1">LRV0_1</strain>
    </source>
</reference>
<accession>A0ABR0AGM2</accession>
<dbReference type="EMBL" id="JAOYFB010000037">
    <property type="protein sequence ID" value="KAK4024282.1"/>
    <property type="molecule type" value="Genomic_DNA"/>
</dbReference>
<dbReference type="Proteomes" id="UP001234178">
    <property type="component" value="Unassembled WGS sequence"/>
</dbReference>
<protein>
    <submittedName>
        <fullName evidence="1">Uncharacterized protein</fullName>
    </submittedName>
</protein>
<evidence type="ECO:0000313" key="2">
    <source>
        <dbReference type="Proteomes" id="UP001234178"/>
    </source>
</evidence>